<feature type="compositionally biased region" description="Low complexity" evidence="1">
    <location>
        <begin position="36"/>
        <end position="47"/>
    </location>
</feature>
<protein>
    <submittedName>
        <fullName evidence="2">Uncharacterized protein</fullName>
    </submittedName>
</protein>
<sequence length="908" mass="100940">MPGSDESASPSKPQNHRDHHQNNNNSLPLFQFPTLPAAGAAPSVASPLQPDAEPMTSDNHRFERPSSSLSESWATLSGSDIYSEDDSRSEQTDTASLVGRSVPDDVTSLEGRDDDDSEAESVDVHSYYSEPTPLLPFPSHMREQSLENSGATIKAPYQLGSDSIEFVEPDTWPEKETIELKHTIEVFNEAETPEFLRTTTLPHDLGDGHLSVTVQQTMSKRGLDLTKPFRALYIGAPDFKHIILDKMGDVLVAGSDDDFNHVVSGDSSRFHVVPASFGTGASPNYAELLPIHVQLIVDECVSAMAQREGDKPSTITITLNNRNLCSSAWTGSDYEIQCATPWDPPDLAIFFIAQDESPTSRKTLSLCHTFMKRHGVPSMVISENPMWTKQNPMVPLDYQSLHVCLESRQKDTGESQVLGRFPIDLKTFESIAPGQLNRNLASLSGHHSSKAITKLPESPEKDTTTPIHVRGWERLVGIKRLPDGSYELLLFGTPYTPENFARAYFAVITFVLGLMMLVVICEPLHSLIFVDLPTRFPSLPISPLVSEPATTTAYLPPRTTTGSTAETTSLMPLSVSDLILPDCAGKDSFDVDTYISKLTSRTEKQGGEPDKFQVHVIGDCHVIIRLPTRLASRRKSPKFDVTITRANQQIPFDRARLFDGVYTLRLPREDAYGPMNISITTKSKPIIEQVTEVDFGMPWLKIANWKKAAQKLSAQLKRDLNMASAGLTDVYNRMSADLLERSDALRGETESVGRASMQRALKATNVILAKSKQLSEEITRRTQDGLMASTALLHQKLSTVNTDVVQFVNEKRYTIEKEARRLFQNPASVHDFNFARRLTDNAQRVKRSPGMAAAQKHATHLWQRLRSGPNNELTKTVRWPKCETGRRQKVRRGKVHGHTHGSRGCGRR</sequence>
<dbReference type="EMBL" id="LDEV01002060">
    <property type="protein sequence ID" value="KLJ10390.1"/>
    <property type="molecule type" value="Genomic_DNA"/>
</dbReference>
<evidence type="ECO:0000313" key="3">
    <source>
        <dbReference type="Proteomes" id="UP000053573"/>
    </source>
</evidence>
<evidence type="ECO:0000256" key="1">
    <source>
        <dbReference type="SAM" id="MobiDB-lite"/>
    </source>
</evidence>
<feature type="region of interest" description="Disordered" evidence="1">
    <location>
        <begin position="1"/>
        <end position="147"/>
    </location>
</feature>
<dbReference type="STRING" id="2060906.A0A0H1BGD9"/>
<dbReference type="OrthoDB" id="439943at2759"/>
<organism evidence="2 3">
    <name type="scientific">Blastomyces silverae</name>
    <dbReference type="NCBI Taxonomy" id="2060906"/>
    <lineage>
        <taxon>Eukaryota</taxon>
        <taxon>Fungi</taxon>
        <taxon>Dikarya</taxon>
        <taxon>Ascomycota</taxon>
        <taxon>Pezizomycotina</taxon>
        <taxon>Eurotiomycetes</taxon>
        <taxon>Eurotiomycetidae</taxon>
        <taxon>Onygenales</taxon>
        <taxon>Ajellomycetaceae</taxon>
        <taxon>Blastomyces</taxon>
    </lineage>
</organism>
<dbReference type="Proteomes" id="UP000053573">
    <property type="component" value="Unassembled WGS sequence"/>
</dbReference>
<proteinExistence type="predicted"/>
<accession>A0A0H1BGD9</accession>
<feature type="compositionally biased region" description="Basic residues" evidence="1">
    <location>
        <begin position="887"/>
        <end position="908"/>
    </location>
</feature>
<gene>
    <name evidence="2" type="ORF">EMPG_14229</name>
</gene>
<feature type="compositionally biased region" description="Acidic residues" evidence="1">
    <location>
        <begin position="112"/>
        <end position="121"/>
    </location>
</feature>
<feature type="compositionally biased region" description="Low complexity" evidence="1">
    <location>
        <begin position="66"/>
        <end position="79"/>
    </location>
</feature>
<feature type="compositionally biased region" description="Polar residues" evidence="1">
    <location>
        <begin position="1"/>
        <end position="13"/>
    </location>
</feature>
<feature type="region of interest" description="Disordered" evidence="1">
    <location>
        <begin position="885"/>
        <end position="908"/>
    </location>
</feature>
<dbReference type="AlphaFoldDB" id="A0A0H1BGD9"/>
<keyword evidence="3" id="KW-1185">Reference proteome</keyword>
<evidence type="ECO:0000313" key="2">
    <source>
        <dbReference type="EMBL" id="KLJ10390.1"/>
    </source>
</evidence>
<name>A0A0H1BGD9_9EURO</name>
<comment type="caution">
    <text evidence="2">The sequence shown here is derived from an EMBL/GenBank/DDBJ whole genome shotgun (WGS) entry which is preliminary data.</text>
</comment>
<reference evidence="3" key="1">
    <citation type="journal article" date="2015" name="PLoS Genet.">
        <title>The dynamic genome and transcriptome of the human fungal pathogen Blastomyces and close relative Emmonsia.</title>
        <authorList>
            <person name="Munoz J.F."/>
            <person name="Gauthier G.M."/>
            <person name="Desjardins C.A."/>
            <person name="Gallo J.E."/>
            <person name="Holder J."/>
            <person name="Sullivan T.D."/>
            <person name="Marty A.J."/>
            <person name="Carmen J.C."/>
            <person name="Chen Z."/>
            <person name="Ding L."/>
            <person name="Gujja S."/>
            <person name="Magrini V."/>
            <person name="Misas E."/>
            <person name="Mitreva M."/>
            <person name="Priest M."/>
            <person name="Saif S."/>
            <person name="Whiston E.A."/>
            <person name="Young S."/>
            <person name="Zeng Q."/>
            <person name="Goldman W.E."/>
            <person name="Mardis E.R."/>
            <person name="Taylor J.W."/>
            <person name="McEwen J.G."/>
            <person name="Clay O.K."/>
            <person name="Klein B.S."/>
            <person name="Cuomo C.A."/>
        </authorList>
    </citation>
    <scope>NUCLEOTIDE SEQUENCE [LARGE SCALE GENOMIC DNA]</scope>
    <source>
        <strain evidence="3">UAMH 139</strain>
    </source>
</reference>